<organism evidence="2 3">
    <name type="scientific">Falsochrobactrum shanghaiense</name>
    <dbReference type="NCBI Taxonomy" id="2201899"/>
    <lineage>
        <taxon>Bacteria</taxon>
        <taxon>Pseudomonadati</taxon>
        <taxon>Pseudomonadota</taxon>
        <taxon>Alphaproteobacteria</taxon>
        <taxon>Hyphomicrobiales</taxon>
        <taxon>Brucellaceae</taxon>
        <taxon>Falsochrobactrum</taxon>
    </lineage>
</organism>
<dbReference type="GO" id="GO:0015074">
    <property type="term" value="P:DNA integration"/>
    <property type="evidence" value="ECO:0007669"/>
    <property type="project" value="InterPro"/>
</dbReference>
<dbReference type="EMBL" id="QGDB01000010">
    <property type="protein sequence ID" value="PWL16423.1"/>
    <property type="molecule type" value="Genomic_DNA"/>
</dbReference>
<evidence type="ECO:0008006" key="4">
    <source>
        <dbReference type="Google" id="ProtNLM"/>
    </source>
</evidence>
<dbReference type="RefSeq" id="WP_109707923.1">
    <property type="nucleotide sequence ID" value="NZ_QGDB01000010.1"/>
</dbReference>
<reference evidence="2 3" key="1">
    <citation type="submission" date="2018-05" db="EMBL/GenBank/DDBJ databases">
        <title>Comparative genomic sequence analysis between strain HN4 and CCM 8460T (Falsochrobactrum ovis) will provide more evidence to prove that HN4 is a new species of Falsochrobactrum.</title>
        <authorList>
            <person name="Lyu W."/>
            <person name="Sun L."/>
            <person name="Yao L."/>
        </authorList>
    </citation>
    <scope>NUCLEOTIDE SEQUENCE [LARGE SCALE GENOMIC DNA]</scope>
    <source>
        <strain evidence="2 3">HN4</strain>
    </source>
</reference>
<keyword evidence="3" id="KW-1185">Reference proteome</keyword>
<gene>
    <name evidence="2" type="ORF">DKP76_17280</name>
</gene>
<evidence type="ECO:0000313" key="2">
    <source>
        <dbReference type="EMBL" id="PWL16423.1"/>
    </source>
</evidence>
<protein>
    <recommendedName>
        <fullName evidence="4">Tyr recombinase domain-containing protein</fullName>
    </recommendedName>
</protein>
<proteinExistence type="predicted"/>
<accession>A0A316JBP1</accession>
<dbReference type="SUPFAM" id="SSF56349">
    <property type="entry name" value="DNA breaking-rejoining enzymes"/>
    <property type="match status" value="1"/>
</dbReference>
<evidence type="ECO:0000313" key="3">
    <source>
        <dbReference type="Proteomes" id="UP000245865"/>
    </source>
</evidence>
<name>A0A316JBP1_9HYPH</name>
<comment type="caution">
    <text evidence="2">The sequence shown here is derived from an EMBL/GenBank/DDBJ whole genome shotgun (WGS) entry which is preliminary data.</text>
</comment>
<sequence>MRGVDQSGNRKTRALSPQLVNAILRSRVAQAGLDLDAFSAHRLRRLPYRGCPSGRPLPEAMQQSQHRSVNQAARYYNSAERHMGKAARIIP</sequence>
<keyword evidence="1" id="KW-0233">DNA recombination</keyword>
<dbReference type="InterPro" id="IPR013762">
    <property type="entry name" value="Integrase-like_cat_sf"/>
</dbReference>
<dbReference type="OrthoDB" id="5513193at2"/>
<dbReference type="GO" id="GO:0006310">
    <property type="term" value="P:DNA recombination"/>
    <property type="evidence" value="ECO:0007669"/>
    <property type="project" value="UniProtKB-KW"/>
</dbReference>
<evidence type="ECO:0000256" key="1">
    <source>
        <dbReference type="ARBA" id="ARBA00023172"/>
    </source>
</evidence>
<dbReference type="GO" id="GO:0003677">
    <property type="term" value="F:DNA binding"/>
    <property type="evidence" value="ECO:0007669"/>
    <property type="project" value="InterPro"/>
</dbReference>
<dbReference type="InterPro" id="IPR011010">
    <property type="entry name" value="DNA_brk_join_enz"/>
</dbReference>
<dbReference type="Proteomes" id="UP000245865">
    <property type="component" value="Unassembled WGS sequence"/>
</dbReference>
<dbReference type="Gene3D" id="1.10.443.10">
    <property type="entry name" value="Intergrase catalytic core"/>
    <property type="match status" value="1"/>
</dbReference>
<dbReference type="AlphaFoldDB" id="A0A316JBP1"/>